<keyword evidence="2" id="KW-1185">Reference proteome</keyword>
<dbReference type="EMBL" id="SWKR01000001">
    <property type="protein sequence ID" value="TKD53192.1"/>
    <property type="molecule type" value="Genomic_DNA"/>
</dbReference>
<organism evidence="1 2">
    <name type="scientific">Sphingomonas baiyangensis</name>
    <dbReference type="NCBI Taxonomy" id="2572576"/>
    <lineage>
        <taxon>Bacteria</taxon>
        <taxon>Pseudomonadati</taxon>
        <taxon>Pseudomonadota</taxon>
        <taxon>Alphaproteobacteria</taxon>
        <taxon>Sphingomonadales</taxon>
        <taxon>Sphingomonadaceae</taxon>
        <taxon>Sphingomonas</taxon>
    </lineage>
</organism>
<dbReference type="OrthoDB" id="1443062at2"/>
<proteinExistence type="predicted"/>
<comment type="caution">
    <text evidence="1">The sequence shown here is derived from an EMBL/GenBank/DDBJ whole genome shotgun (WGS) entry which is preliminary data.</text>
</comment>
<name>A0A4U1L8A5_9SPHN</name>
<dbReference type="Proteomes" id="UP000309138">
    <property type="component" value="Unassembled WGS sequence"/>
</dbReference>
<gene>
    <name evidence="1" type="ORF">FBR43_02360</name>
</gene>
<accession>A0A4U1L8A5</accession>
<dbReference type="AlphaFoldDB" id="A0A4U1L8A5"/>
<evidence type="ECO:0000313" key="1">
    <source>
        <dbReference type="EMBL" id="TKD53192.1"/>
    </source>
</evidence>
<evidence type="ECO:0000313" key="2">
    <source>
        <dbReference type="Proteomes" id="UP000309138"/>
    </source>
</evidence>
<sequence length="121" mass="13344">MTATKQTNVRYAMVNMTKFKPGAARRANETISKTFMPSAKAAGIPMPSTYHPQTGEWDVIAIFPMADGISELEYSMTPSDAKWLAAMSKSLGGQDKAMALIDEYNGLIETNDRMLVHEHTD</sequence>
<dbReference type="RefSeq" id="WP_136941612.1">
    <property type="nucleotide sequence ID" value="NZ_SWKR01000001.1"/>
</dbReference>
<protein>
    <recommendedName>
        <fullName evidence="3">NIPSNAP protein</fullName>
    </recommendedName>
</protein>
<reference evidence="1 2" key="1">
    <citation type="submission" date="2019-04" db="EMBL/GenBank/DDBJ databases">
        <authorList>
            <person name="Yang Y."/>
            <person name="Wei D."/>
        </authorList>
    </citation>
    <scope>NUCLEOTIDE SEQUENCE [LARGE SCALE GENOMIC DNA]</scope>
    <source>
        <strain evidence="1 2">L-1-4w-11</strain>
    </source>
</reference>
<evidence type="ECO:0008006" key="3">
    <source>
        <dbReference type="Google" id="ProtNLM"/>
    </source>
</evidence>